<dbReference type="EnsemblMetazoa" id="PPA36240.1">
    <property type="protein sequence ID" value="PPA36240.1"/>
    <property type="gene ID" value="WBGene00274609"/>
</dbReference>
<accession>A0A2A6CXM1</accession>
<sequence length="153" mass="17332">MGRKRKSSSKSALGPPQLARRETPETPPLIYVTRAKNEKIAVDDLPRPASVIVCGYLADGGHFEALANFRMLYFIITDNLKANKWCKASVDAFFKEKKNIPSVNSVILNEMTEFDRTRFDIQLRIHKDTIPLRPHIADLKDSSTHYNSYAAPL</sequence>
<dbReference type="Proteomes" id="UP000005239">
    <property type="component" value="Unassembled WGS sequence"/>
</dbReference>
<protein>
    <submittedName>
        <fullName evidence="1">Uncharacterized protein</fullName>
    </submittedName>
</protein>
<organism evidence="1 2">
    <name type="scientific">Pristionchus pacificus</name>
    <name type="common">Parasitic nematode worm</name>
    <dbReference type="NCBI Taxonomy" id="54126"/>
    <lineage>
        <taxon>Eukaryota</taxon>
        <taxon>Metazoa</taxon>
        <taxon>Ecdysozoa</taxon>
        <taxon>Nematoda</taxon>
        <taxon>Chromadorea</taxon>
        <taxon>Rhabditida</taxon>
        <taxon>Rhabditina</taxon>
        <taxon>Diplogasteromorpha</taxon>
        <taxon>Diplogasteroidea</taxon>
        <taxon>Neodiplogasteridae</taxon>
        <taxon>Pristionchus</taxon>
    </lineage>
</organism>
<reference evidence="1" key="2">
    <citation type="submission" date="2022-06" db="UniProtKB">
        <authorList>
            <consortium name="EnsemblMetazoa"/>
        </authorList>
    </citation>
    <scope>IDENTIFICATION</scope>
    <source>
        <strain evidence="1">PS312</strain>
    </source>
</reference>
<reference evidence="2" key="1">
    <citation type="journal article" date="2008" name="Nat. Genet.">
        <title>The Pristionchus pacificus genome provides a unique perspective on nematode lifestyle and parasitism.</title>
        <authorList>
            <person name="Dieterich C."/>
            <person name="Clifton S.W."/>
            <person name="Schuster L.N."/>
            <person name="Chinwalla A."/>
            <person name="Delehaunty K."/>
            <person name="Dinkelacker I."/>
            <person name="Fulton L."/>
            <person name="Fulton R."/>
            <person name="Godfrey J."/>
            <person name="Minx P."/>
            <person name="Mitreva M."/>
            <person name="Roeseler W."/>
            <person name="Tian H."/>
            <person name="Witte H."/>
            <person name="Yang S.P."/>
            <person name="Wilson R.K."/>
            <person name="Sommer R.J."/>
        </authorList>
    </citation>
    <scope>NUCLEOTIDE SEQUENCE [LARGE SCALE GENOMIC DNA]</scope>
    <source>
        <strain evidence="2">PS312</strain>
    </source>
</reference>
<proteinExistence type="predicted"/>
<keyword evidence="2" id="KW-1185">Reference proteome</keyword>
<accession>A0A8R1YSP0</accession>
<evidence type="ECO:0000313" key="2">
    <source>
        <dbReference type="Proteomes" id="UP000005239"/>
    </source>
</evidence>
<name>A0A2A6CXM1_PRIPA</name>
<gene>
    <name evidence="1" type="primary">WBGene00274609</name>
</gene>
<evidence type="ECO:0000313" key="1">
    <source>
        <dbReference type="EnsemblMetazoa" id="PPA36240.1"/>
    </source>
</evidence>
<dbReference type="AlphaFoldDB" id="A0A2A6CXM1"/>